<dbReference type="EMBL" id="BARU01020261">
    <property type="protein sequence ID" value="GAH61360.1"/>
    <property type="molecule type" value="Genomic_DNA"/>
</dbReference>
<proteinExistence type="predicted"/>
<gene>
    <name evidence="1" type="ORF">S03H2_33299</name>
</gene>
<sequence>PPTLDDQIMMIRGSLVSNEIVKPNSMDKLIFQIYQKLDNIQLSLEAEALILYLSFTSNCVKSPTGSKYGVFLKYCFLILIIGCSLCL</sequence>
<accession>X1HWA6</accession>
<name>X1HWA6_9ZZZZ</name>
<organism evidence="1">
    <name type="scientific">marine sediment metagenome</name>
    <dbReference type="NCBI Taxonomy" id="412755"/>
    <lineage>
        <taxon>unclassified sequences</taxon>
        <taxon>metagenomes</taxon>
        <taxon>ecological metagenomes</taxon>
    </lineage>
</organism>
<comment type="caution">
    <text evidence="1">The sequence shown here is derived from an EMBL/GenBank/DDBJ whole genome shotgun (WGS) entry which is preliminary data.</text>
</comment>
<feature type="non-terminal residue" evidence="1">
    <location>
        <position position="1"/>
    </location>
</feature>
<reference evidence="1" key="1">
    <citation type="journal article" date="2014" name="Front. Microbiol.">
        <title>High frequency of phylogenetically diverse reductive dehalogenase-homologous genes in deep subseafloor sedimentary metagenomes.</title>
        <authorList>
            <person name="Kawai M."/>
            <person name="Futagami T."/>
            <person name="Toyoda A."/>
            <person name="Takaki Y."/>
            <person name="Nishi S."/>
            <person name="Hori S."/>
            <person name="Arai W."/>
            <person name="Tsubouchi T."/>
            <person name="Morono Y."/>
            <person name="Uchiyama I."/>
            <person name="Ito T."/>
            <person name="Fujiyama A."/>
            <person name="Inagaki F."/>
            <person name="Takami H."/>
        </authorList>
    </citation>
    <scope>NUCLEOTIDE SEQUENCE</scope>
    <source>
        <strain evidence="1">Expedition CK06-06</strain>
    </source>
</reference>
<evidence type="ECO:0000313" key="1">
    <source>
        <dbReference type="EMBL" id="GAH61360.1"/>
    </source>
</evidence>
<dbReference type="AlphaFoldDB" id="X1HWA6"/>
<protein>
    <submittedName>
        <fullName evidence="1">Uncharacterized protein</fullName>
    </submittedName>
</protein>